<comment type="caution">
    <text evidence="2">The sequence shown here is derived from an EMBL/GenBank/DDBJ whole genome shotgun (WGS) entry which is preliminary data.</text>
</comment>
<keyword evidence="1" id="KW-0812">Transmembrane</keyword>
<dbReference type="GeneID" id="57095530"/>
<gene>
    <name evidence="2" type="ORF">VF08_34930</name>
</gene>
<dbReference type="EMBL" id="LAHD01000181">
    <property type="protein sequence ID" value="PHJ93711.1"/>
    <property type="molecule type" value="Genomic_DNA"/>
</dbReference>
<dbReference type="AlphaFoldDB" id="A0A9Q5Z513"/>
<feature type="transmembrane region" description="Helical" evidence="1">
    <location>
        <begin position="27"/>
        <end position="47"/>
    </location>
</feature>
<proteinExistence type="predicted"/>
<sequence>MTTTSSTIAVSNSTNTPGITLTLESTGVFLGILVSVSALAGVAIRIISKMNSISASISQIEIALKEQSANAEKIRQLEKAFDLHIQEYINRKDVVQMLLGQLDQKINHKFKRLLFYTRDVQRFLQKDTNFKMREYEETTQQED</sequence>
<reference evidence="2 3" key="1">
    <citation type="submission" date="2015-02" db="EMBL/GenBank/DDBJ databases">
        <title>Nostoc linckia genome annotation.</title>
        <authorList>
            <person name="Zhou Z."/>
        </authorList>
    </citation>
    <scope>NUCLEOTIDE SEQUENCE [LARGE SCALE GENOMIC DNA]</scope>
    <source>
        <strain evidence="3">z8</strain>
    </source>
</reference>
<dbReference type="RefSeq" id="WP_099070918.1">
    <property type="nucleotide sequence ID" value="NZ_LAHD01000181.1"/>
</dbReference>
<evidence type="ECO:0000256" key="1">
    <source>
        <dbReference type="SAM" id="Phobius"/>
    </source>
</evidence>
<accession>A0A9Q5Z513</accession>
<evidence type="ECO:0000313" key="2">
    <source>
        <dbReference type="EMBL" id="PHJ93711.1"/>
    </source>
</evidence>
<keyword evidence="1" id="KW-0472">Membrane</keyword>
<keyword evidence="1" id="KW-1133">Transmembrane helix</keyword>
<name>A0A9Q5Z513_NOSLI</name>
<protein>
    <submittedName>
        <fullName evidence="2">Uncharacterized protein</fullName>
    </submittedName>
</protein>
<dbReference type="Proteomes" id="UP000222310">
    <property type="component" value="Unassembled WGS sequence"/>
</dbReference>
<organism evidence="2 3">
    <name type="scientific">Nostoc linckia z8</name>
    <dbReference type="NCBI Taxonomy" id="1628746"/>
    <lineage>
        <taxon>Bacteria</taxon>
        <taxon>Bacillati</taxon>
        <taxon>Cyanobacteriota</taxon>
        <taxon>Cyanophyceae</taxon>
        <taxon>Nostocales</taxon>
        <taxon>Nostocaceae</taxon>
        <taxon>Nostoc</taxon>
    </lineage>
</organism>
<evidence type="ECO:0000313" key="3">
    <source>
        <dbReference type="Proteomes" id="UP000222310"/>
    </source>
</evidence>